<dbReference type="AlphaFoldDB" id="A0A563UE98"/>
<dbReference type="RefSeq" id="WP_146381236.1">
    <property type="nucleotide sequence ID" value="NZ_VOEJ01000003.1"/>
</dbReference>
<dbReference type="EMBL" id="VOEJ01000003">
    <property type="protein sequence ID" value="TWR29681.1"/>
    <property type="molecule type" value="Genomic_DNA"/>
</dbReference>
<reference evidence="1 2" key="1">
    <citation type="submission" date="2019-07" db="EMBL/GenBank/DDBJ databases">
        <authorList>
            <person name="Kim J."/>
        </authorList>
    </citation>
    <scope>NUCLEOTIDE SEQUENCE [LARGE SCALE GENOMIC DNA]</scope>
    <source>
        <strain evidence="2">dk17</strain>
    </source>
</reference>
<gene>
    <name evidence="1" type="ORF">FPZ43_07415</name>
</gene>
<dbReference type="Proteomes" id="UP000320042">
    <property type="component" value="Unassembled WGS sequence"/>
</dbReference>
<evidence type="ECO:0000313" key="2">
    <source>
        <dbReference type="Proteomes" id="UP000320042"/>
    </source>
</evidence>
<evidence type="ECO:0008006" key="3">
    <source>
        <dbReference type="Google" id="ProtNLM"/>
    </source>
</evidence>
<keyword evidence="2" id="KW-1185">Reference proteome</keyword>
<sequence>MSSVDLTDAKQLSLFKHDLRNQLSNIMMSLEGVKYETRNNGGDIVFYLQNLTESAQKIQELLDKLE</sequence>
<name>A0A563UE98_9SPHI</name>
<protein>
    <recommendedName>
        <fullName evidence="3">Signal transduction histidine kinase dimerisation/phosphoacceptor domain-containing protein</fullName>
    </recommendedName>
</protein>
<evidence type="ECO:0000313" key="1">
    <source>
        <dbReference type="EMBL" id="TWR29681.1"/>
    </source>
</evidence>
<comment type="caution">
    <text evidence="1">The sequence shown here is derived from an EMBL/GenBank/DDBJ whole genome shotgun (WGS) entry which is preliminary data.</text>
</comment>
<accession>A0A563UE98</accession>
<dbReference type="OrthoDB" id="799983at2"/>
<organism evidence="1 2">
    <name type="scientific">Mucilaginibacter pallidiroseus</name>
    <dbReference type="NCBI Taxonomy" id="2599295"/>
    <lineage>
        <taxon>Bacteria</taxon>
        <taxon>Pseudomonadati</taxon>
        <taxon>Bacteroidota</taxon>
        <taxon>Sphingobacteriia</taxon>
        <taxon>Sphingobacteriales</taxon>
        <taxon>Sphingobacteriaceae</taxon>
        <taxon>Mucilaginibacter</taxon>
    </lineage>
</organism>
<proteinExistence type="predicted"/>